<evidence type="ECO:0000313" key="2">
    <source>
        <dbReference type="EMBL" id="KAA5543150.1"/>
    </source>
</evidence>
<accession>A0A5M6D9P1</accession>
<sequence length="157" mass="16975">MENDSMRTDGVAKRLPTFPWRTEFVSDLARRSVFLASVGLLALMTNGCSSDQAQTVPVNVDLTFEPAEPMVGDSKVDLRLTDPSGNPIENAAVTLEGNMNHAGMKPSFSELSEQDPGHYSGTLEFTMGGDWFVLVDVEMPDGTTAQQQIDVPGVKVP</sequence>
<reference evidence="2 3" key="1">
    <citation type="submission" date="2019-08" db="EMBL/GenBank/DDBJ databases">
        <authorList>
            <person name="Dhanesh K."/>
            <person name="Kumar G."/>
            <person name="Sasikala C."/>
            <person name="Venkata Ramana C."/>
        </authorList>
    </citation>
    <scope>NUCLEOTIDE SEQUENCE [LARGE SCALE GENOMIC DNA]</scope>
    <source>
        <strain evidence="2 3">JC645</strain>
    </source>
</reference>
<dbReference type="Pfam" id="PF13115">
    <property type="entry name" value="YtkA"/>
    <property type="match status" value="1"/>
</dbReference>
<dbReference type="Proteomes" id="UP000324479">
    <property type="component" value="Unassembled WGS sequence"/>
</dbReference>
<comment type="caution">
    <text evidence="2">The sequence shown here is derived from an EMBL/GenBank/DDBJ whole genome shotgun (WGS) entry which is preliminary data.</text>
</comment>
<organism evidence="2 3">
    <name type="scientific">Roseiconus nitratireducens</name>
    <dbReference type="NCBI Taxonomy" id="2605748"/>
    <lineage>
        <taxon>Bacteria</taxon>
        <taxon>Pseudomonadati</taxon>
        <taxon>Planctomycetota</taxon>
        <taxon>Planctomycetia</taxon>
        <taxon>Pirellulales</taxon>
        <taxon>Pirellulaceae</taxon>
        <taxon>Roseiconus</taxon>
    </lineage>
</organism>
<dbReference type="AlphaFoldDB" id="A0A5M6D9P1"/>
<dbReference type="Gene3D" id="2.60.40.10">
    <property type="entry name" value="Immunoglobulins"/>
    <property type="match status" value="1"/>
</dbReference>
<name>A0A5M6D9P1_9BACT</name>
<protein>
    <submittedName>
        <fullName evidence="2">FixH family protein</fullName>
    </submittedName>
</protein>
<feature type="domain" description="YtkA-like" evidence="1">
    <location>
        <begin position="56"/>
        <end position="134"/>
    </location>
</feature>
<dbReference type="EMBL" id="VWOX01000006">
    <property type="protein sequence ID" value="KAA5543150.1"/>
    <property type="molecule type" value="Genomic_DNA"/>
</dbReference>
<dbReference type="RefSeq" id="WP_150076815.1">
    <property type="nucleotide sequence ID" value="NZ_VWOX01000006.1"/>
</dbReference>
<evidence type="ECO:0000313" key="3">
    <source>
        <dbReference type="Proteomes" id="UP000324479"/>
    </source>
</evidence>
<gene>
    <name evidence="2" type="ORF">FYK55_12770</name>
</gene>
<keyword evidence="3" id="KW-1185">Reference proteome</keyword>
<dbReference type="InterPro" id="IPR013783">
    <property type="entry name" value="Ig-like_fold"/>
</dbReference>
<evidence type="ECO:0000259" key="1">
    <source>
        <dbReference type="Pfam" id="PF13115"/>
    </source>
</evidence>
<proteinExistence type="predicted"/>
<dbReference type="InterPro" id="IPR032693">
    <property type="entry name" value="YtkA-like_dom"/>
</dbReference>